<comment type="subcellular location">
    <subcellularLocation>
        <location evidence="1">Membrane</location>
        <topology evidence="1">Multi-pass membrane protein</topology>
    </subcellularLocation>
</comment>
<evidence type="ECO:0000256" key="5">
    <source>
        <dbReference type="ARBA" id="ARBA00023136"/>
    </source>
</evidence>
<protein>
    <submittedName>
        <fullName evidence="7">Magnesium transporter</fullName>
    </submittedName>
</protein>
<keyword evidence="5 6" id="KW-0472">Membrane</keyword>
<dbReference type="InterPro" id="IPR047199">
    <property type="entry name" value="CorA-like"/>
</dbReference>
<evidence type="ECO:0000313" key="7">
    <source>
        <dbReference type="EMBL" id="SFR91220.1"/>
    </source>
</evidence>
<proteinExistence type="inferred from homology"/>
<gene>
    <name evidence="7" type="ORF">SAMN05661086_02458</name>
</gene>
<dbReference type="Gene3D" id="1.20.58.340">
    <property type="entry name" value="Magnesium transport protein CorA, transmembrane region"/>
    <property type="match status" value="2"/>
</dbReference>
<evidence type="ECO:0000256" key="2">
    <source>
        <dbReference type="ARBA" id="ARBA00009765"/>
    </source>
</evidence>
<keyword evidence="8" id="KW-1185">Reference proteome</keyword>
<dbReference type="SUPFAM" id="SSF144083">
    <property type="entry name" value="Magnesium transport protein CorA, transmembrane region"/>
    <property type="match status" value="1"/>
</dbReference>
<feature type="transmembrane region" description="Helical" evidence="6">
    <location>
        <begin position="287"/>
        <end position="306"/>
    </location>
</feature>
<name>A0A1I6KK15_9FIRM</name>
<dbReference type="Proteomes" id="UP000199659">
    <property type="component" value="Unassembled WGS sequence"/>
</dbReference>
<dbReference type="OrthoDB" id="9803416at2"/>
<dbReference type="InterPro" id="IPR002523">
    <property type="entry name" value="MgTranspt_CorA/ZnTranspt_ZntB"/>
</dbReference>
<dbReference type="CDD" id="cd12827">
    <property type="entry name" value="EcCorA_ZntB-like_u2"/>
    <property type="match status" value="1"/>
</dbReference>
<evidence type="ECO:0000256" key="4">
    <source>
        <dbReference type="ARBA" id="ARBA00022989"/>
    </source>
</evidence>
<keyword evidence="4 6" id="KW-1133">Transmembrane helix</keyword>
<evidence type="ECO:0000256" key="6">
    <source>
        <dbReference type="SAM" id="Phobius"/>
    </source>
</evidence>
<keyword evidence="3 6" id="KW-0812">Transmembrane</keyword>
<dbReference type="PANTHER" id="PTHR47891">
    <property type="entry name" value="TRANSPORTER-RELATED"/>
    <property type="match status" value="1"/>
</dbReference>
<dbReference type="GO" id="GO:0016020">
    <property type="term" value="C:membrane"/>
    <property type="evidence" value="ECO:0007669"/>
    <property type="project" value="UniProtKB-SubCell"/>
</dbReference>
<evidence type="ECO:0000256" key="3">
    <source>
        <dbReference type="ARBA" id="ARBA00022692"/>
    </source>
</evidence>
<evidence type="ECO:0000256" key="1">
    <source>
        <dbReference type="ARBA" id="ARBA00004141"/>
    </source>
</evidence>
<comment type="similarity">
    <text evidence="2">Belongs to the CorA metal ion transporter (MIT) (TC 1.A.35) family.</text>
</comment>
<dbReference type="RefSeq" id="WP_092561196.1">
    <property type="nucleotide sequence ID" value="NZ_FOYZ01000009.1"/>
</dbReference>
<dbReference type="InterPro" id="IPR045861">
    <property type="entry name" value="CorA_cytoplasmic_dom"/>
</dbReference>
<reference evidence="7 8" key="1">
    <citation type="submission" date="2016-10" db="EMBL/GenBank/DDBJ databases">
        <authorList>
            <person name="de Groot N.N."/>
        </authorList>
    </citation>
    <scope>NUCLEOTIDE SEQUENCE [LARGE SCALE GENOMIC DNA]</scope>
    <source>
        <strain evidence="7 8">743A</strain>
    </source>
</reference>
<dbReference type="EMBL" id="FOYZ01000009">
    <property type="protein sequence ID" value="SFR91220.1"/>
    <property type="molecule type" value="Genomic_DNA"/>
</dbReference>
<dbReference type="InterPro" id="IPR045863">
    <property type="entry name" value="CorA_TM1_TM2"/>
</dbReference>
<accession>A0A1I6KK15</accession>
<feature type="transmembrane region" description="Helical" evidence="6">
    <location>
        <begin position="254"/>
        <end position="275"/>
    </location>
</feature>
<dbReference type="PANTHER" id="PTHR47891:SF2">
    <property type="entry name" value="MAGNESIUM AND COBALT TRANSPORTER"/>
    <property type="match status" value="1"/>
</dbReference>
<dbReference type="Pfam" id="PF01544">
    <property type="entry name" value="CorA"/>
    <property type="match status" value="1"/>
</dbReference>
<dbReference type="SUPFAM" id="SSF143865">
    <property type="entry name" value="CorA soluble domain-like"/>
    <property type="match status" value="1"/>
</dbReference>
<dbReference type="AlphaFoldDB" id="A0A1I6KK15"/>
<evidence type="ECO:0000313" key="8">
    <source>
        <dbReference type="Proteomes" id="UP000199659"/>
    </source>
</evidence>
<dbReference type="GO" id="GO:0046873">
    <property type="term" value="F:metal ion transmembrane transporter activity"/>
    <property type="evidence" value="ECO:0007669"/>
    <property type="project" value="InterPro"/>
</dbReference>
<sequence>MINIYKTFEDGLHQIKNYEDGSWIALTNPNATELLEIAEAYQIDVDHVKAALDEEERSRIETEDTYSVILVDIPSIEEKNGKERYVTIPLGIIVTEKVLVTICLEESPILKSFMDGRVRGFYTYKKTRFILQILYRNASVFLQYLRSIDRKSEEIEEKLHISTKNSELIELLELEKCLVYFTTSLRANEVVLEKLLKSDSIKQYPEDTELLEDVIIENKQAIEMANIYSGILSGMMDAFASVISNNLNIVMKTLATITIVMSIPTMVFSLFGMNFKNIPLGSNPNGFLYITLGTLVLTLIVAFSFGKKDLF</sequence>
<organism evidence="7 8">
    <name type="scientific">Anaeromicropila populeti</name>
    <dbReference type="NCBI Taxonomy" id="37658"/>
    <lineage>
        <taxon>Bacteria</taxon>
        <taxon>Bacillati</taxon>
        <taxon>Bacillota</taxon>
        <taxon>Clostridia</taxon>
        <taxon>Lachnospirales</taxon>
        <taxon>Lachnospiraceae</taxon>
        <taxon>Anaeromicropila</taxon>
    </lineage>
</organism>
<dbReference type="STRING" id="37658.SAMN05661086_02458"/>
<dbReference type="Gene3D" id="3.30.460.20">
    <property type="entry name" value="CorA soluble domain-like"/>
    <property type="match status" value="1"/>
</dbReference>